<dbReference type="PANTHER" id="PTHR42877:SF8">
    <property type="entry name" value="MONOOXYGENASE"/>
    <property type="match status" value="1"/>
</dbReference>
<keyword evidence="8" id="KW-1185">Reference proteome</keyword>
<organism evidence="7 8">
    <name type="scientific">Aspergillus calidoustus</name>
    <dbReference type="NCBI Taxonomy" id="454130"/>
    <lineage>
        <taxon>Eukaryota</taxon>
        <taxon>Fungi</taxon>
        <taxon>Dikarya</taxon>
        <taxon>Ascomycota</taxon>
        <taxon>Pezizomycotina</taxon>
        <taxon>Eurotiomycetes</taxon>
        <taxon>Eurotiomycetidae</taxon>
        <taxon>Eurotiales</taxon>
        <taxon>Aspergillaceae</taxon>
        <taxon>Aspergillus</taxon>
        <taxon>Aspergillus subgen. Nidulantes</taxon>
    </lineage>
</organism>
<dbReference type="SUPFAM" id="SSF51905">
    <property type="entry name" value="FAD/NAD(P)-binding domain"/>
    <property type="match status" value="2"/>
</dbReference>
<dbReference type="GO" id="GO:0050661">
    <property type="term" value="F:NADP binding"/>
    <property type="evidence" value="ECO:0007669"/>
    <property type="project" value="InterPro"/>
</dbReference>
<dbReference type="Gene3D" id="3.50.50.60">
    <property type="entry name" value="FAD/NAD(P)-binding domain"/>
    <property type="match status" value="2"/>
</dbReference>
<dbReference type="OrthoDB" id="74360at2759"/>
<dbReference type="EMBL" id="CDMC01000015">
    <property type="protein sequence ID" value="CEL09754.1"/>
    <property type="molecule type" value="Genomic_DNA"/>
</dbReference>
<keyword evidence="5" id="KW-0560">Oxidoreductase</keyword>
<feature type="transmembrane region" description="Helical" evidence="6">
    <location>
        <begin position="12"/>
        <end position="29"/>
    </location>
</feature>
<evidence type="ECO:0000313" key="7">
    <source>
        <dbReference type="EMBL" id="CEL09754.1"/>
    </source>
</evidence>
<dbReference type="Pfam" id="PF13450">
    <property type="entry name" value="NAD_binding_8"/>
    <property type="match status" value="1"/>
</dbReference>
<dbReference type="GO" id="GO:0050660">
    <property type="term" value="F:flavin adenine dinucleotide binding"/>
    <property type="evidence" value="ECO:0007669"/>
    <property type="project" value="InterPro"/>
</dbReference>
<dbReference type="InterPro" id="IPR051209">
    <property type="entry name" value="FAD-bind_Monooxygenase_sf"/>
</dbReference>
<dbReference type="AlphaFoldDB" id="A0A0U5CGN5"/>
<keyword evidence="6" id="KW-0472">Membrane</keyword>
<dbReference type="Proteomes" id="UP000054771">
    <property type="component" value="Unassembled WGS sequence"/>
</dbReference>
<proteinExistence type="inferred from homology"/>
<keyword evidence="6" id="KW-0812">Transmembrane</keyword>
<evidence type="ECO:0000256" key="4">
    <source>
        <dbReference type="ARBA" id="ARBA00022827"/>
    </source>
</evidence>
<dbReference type="PANTHER" id="PTHR42877">
    <property type="entry name" value="L-ORNITHINE N(5)-MONOOXYGENASE-RELATED"/>
    <property type="match status" value="1"/>
</dbReference>
<evidence type="ECO:0000256" key="6">
    <source>
        <dbReference type="SAM" id="Phobius"/>
    </source>
</evidence>
<dbReference type="OMA" id="KPIHTER"/>
<comment type="cofactor">
    <cofactor evidence="1">
        <name>FAD</name>
        <dbReference type="ChEBI" id="CHEBI:57692"/>
    </cofactor>
</comment>
<evidence type="ECO:0000256" key="1">
    <source>
        <dbReference type="ARBA" id="ARBA00001974"/>
    </source>
</evidence>
<dbReference type="InterPro" id="IPR020946">
    <property type="entry name" value="Flavin_mOase-like"/>
</dbReference>
<evidence type="ECO:0000256" key="5">
    <source>
        <dbReference type="ARBA" id="ARBA00023002"/>
    </source>
</evidence>
<evidence type="ECO:0000256" key="2">
    <source>
        <dbReference type="ARBA" id="ARBA00010139"/>
    </source>
</evidence>
<name>A0A0U5CGN5_ASPCI</name>
<comment type="similarity">
    <text evidence="2">Belongs to the FAD-binding monooxygenase family.</text>
</comment>
<keyword evidence="3" id="KW-0285">Flavoprotein</keyword>
<dbReference type="GO" id="GO:0004499">
    <property type="term" value="F:N,N-dimethylaniline monooxygenase activity"/>
    <property type="evidence" value="ECO:0007669"/>
    <property type="project" value="InterPro"/>
</dbReference>
<keyword evidence="4" id="KW-0274">FAD</keyword>
<evidence type="ECO:0000256" key="3">
    <source>
        <dbReference type="ARBA" id="ARBA00022630"/>
    </source>
</evidence>
<evidence type="ECO:0008006" key="9">
    <source>
        <dbReference type="Google" id="ProtNLM"/>
    </source>
</evidence>
<dbReference type="InterPro" id="IPR036188">
    <property type="entry name" value="FAD/NAD-bd_sf"/>
</dbReference>
<keyword evidence="6" id="KW-1133">Transmembrane helix</keyword>
<reference evidence="8" key="1">
    <citation type="journal article" date="2016" name="Genome Announc.">
        <title>Draft genome sequences of fungus Aspergillus calidoustus.</title>
        <authorList>
            <person name="Horn F."/>
            <person name="Linde J."/>
            <person name="Mattern D.J."/>
            <person name="Walther G."/>
            <person name="Guthke R."/>
            <person name="Scherlach K."/>
            <person name="Martin K."/>
            <person name="Brakhage A.A."/>
            <person name="Petzke L."/>
            <person name="Valiante V."/>
        </authorList>
    </citation>
    <scope>NUCLEOTIDE SEQUENCE [LARGE SCALE GENOMIC DNA]</scope>
    <source>
        <strain evidence="8">SF006504</strain>
    </source>
</reference>
<dbReference type="Pfam" id="PF00743">
    <property type="entry name" value="FMO-like"/>
    <property type="match status" value="1"/>
</dbReference>
<protein>
    <recommendedName>
        <fullName evidence="9">FAD/NAD(P)-binding domain-containing protein</fullName>
    </recommendedName>
</protein>
<accession>A0A0U5CGN5</accession>
<evidence type="ECO:0000313" key="8">
    <source>
        <dbReference type="Proteomes" id="UP000054771"/>
    </source>
</evidence>
<sequence length="600" mass="67783">MSLTQPIHTERHIRIICIGAGASGLLFAYKLQRSFKNFSLVIYEKNPEIAGTWFENRYPGYVHLAFPPLPSTFATYPTSVWFATDESSCACDVPSHNYTWSFEPKPDWSGTYASSAEIFSYFDAFARKYGLRQYCQVNHQVVHAAWSADTKQHPHGGGYDVRVRDLKSGQEFVDTCDILINAGGILNSWRWPAIPGIEKYKGTLVHTANWDDGIVLEGRHVGLIGNGSSGIQVLPAILPQVRKVTTFIREPTWVSPVKGLEQHIFTEQEKRAFAEDSSHLTEYRRAIESGMNGQWAIFLQHTEGQRSTREYMTQQMKDKLRNPALEEALIPQWSVGCRRITPGVGYLEALGHEKTQVVYGNIDAISESGCVCDDGNEYPVDVLICATGFDTSFRPRFPIIGPSGNNLQDDWQREPQSYLGIAAAGIPNYLTFLGPNSPVGNGPVLSAVEAQADYMMKLIDRYQATNVRAFAPRAEAVREFIEFKDELMKRTVWADGCRSWYKADVDGPVTGLWPGSTLHYIEAMSEVRMDDWEVEYKGNRFAWLGNGYSQTEIDETADWAYYIRDHDDGEYHSRNKRLRILNKSGTRKPEASAFTVFPRI</sequence>
<gene>
    <name evidence="7" type="ORF">ASPCAL12884</name>
</gene>